<reference evidence="2" key="2">
    <citation type="submission" date="2018-07" db="EMBL/GenBank/DDBJ databases">
        <authorList>
            <consortium name="NCBI Pathogen Detection Project"/>
        </authorList>
    </citation>
    <scope>NUCLEOTIDE SEQUENCE</scope>
    <source>
        <strain evidence="2">1363-65</strain>
    </source>
</reference>
<evidence type="ECO:0000313" key="2">
    <source>
        <dbReference type="EMBL" id="HAE8100492.1"/>
    </source>
</evidence>
<comment type="caution">
    <text evidence="2">The sequence shown here is derived from an EMBL/GenBank/DDBJ whole genome shotgun (WGS) entry which is preliminary data.</text>
</comment>
<feature type="signal peptide" evidence="1">
    <location>
        <begin position="1"/>
        <end position="25"/>
    </location>
</feature>
<gene>
    <name evidence="2" type="ORF">GNC09_000382</name>
</gene>
<accession>A0A737EWZ9</accession>
<feature type="chain" id="PRO_5027631500" description="Secreted protein" evidence="1">
    <location>
        <begin position="26"/>
        <end position="366"/>
    </location>
</feature>
<proteinExistence type="predicted"/>
<reference evidence="2" key="1">
    <citation type="journal article" date="2018" name="Genome Biol.">
        <title>SKESA: strategic k-mer extension for scrupulous assemblies.</title>
        <authorList>
            <person name="Souvorov A."/>
            <person name="Agarwala R."/>
            <person name="Lipman D.J."/>
        </authorList>
    </citation>
    <scope>NUCLEOTIDE SEQUENCE</scope>
    <source>
        <strain evidence="2">1363-65</strain>
    </source>
</reference>
<dbReference type="AlphaFoldDB" id="A0A737EWZ9"/>
<sequence length="366" mass="39886">MKIKKYSIFMLFVFFLTCMFNNSQAATTDNIIAKYEWNNSVMRLSPASGGSKHCHPYIDYPWCDVADFYSFLNELFTSSPSGHIHVTAGYAPEYIDATVYFKATYNNLYSNSLSVTSDIREDIKMNSTLPYQYSASCRFYPGSSARYYYCNSGISKVTLPLPFIDGNNILIKQSSAQLLIEPQMSAGGHLLNGYVEIGSAASSNNIDSLLSSTSTNSFLAISGYVVLRTPDGLTSEVYGGLSGSASGTVTRKINPNFLTASFSKYSEELGVEKKFNGIANDISLGEIYLLDNNSKCPPGPMCDYSLTHSSSSITCNDSSVELAIIPSCYAGSSTQCVDGKIGTIYGTWGRVNVDTNCSISVVIPYE</sequence>
<name>A0A737EWZ9_SALER</name>
<protein>
    <recommendedName>
        <fullName evidence="3">Secreted protein</fullName>
    </recommendedName>
</protein>
<evidence type="ECO:0008006" key="3">
    <source>
        <dbReference type="Google" id="ProtNLM"/>
    </source>
</evidence>
<organism evidence="2">
    <name type="scientific">Salmonella enterica subsp. indica serovar 45:a:e,n,x</name>
    <dbReference type="NCBI Taxonomy" id="1307500"/>
    <lineage>
        <taxon>Bacteria</taxon>
        <taxon>Pseudomonadati</taxon>
        <taxon>Pseudomonadota</taxon>
        <taxon>Gammaproteobacteria</taxon>
        <taxon>Enterobacterales</taxon>
        <taxon>Enterobacteriaceae</taxon>
        <taxon>Salmonella</taxon>
    </lineage>
</organism>
<evidence type="ECO:0000256" key="1">
    <source>
        <dbReference type="SAM" id="SignalP"/>
    </source>
</evidence>
<dbReference type="EMBL" id="DAATDB010000002">
    <property type="protein sequence ID" value="HAE8100492.1"/>
    <property type="molecule type" value="Genomic_DNA"/>
</dbReference>
<keyword evidence="1" id="KW-0732">Signal</keyword>